<dbReference type="InterPro" id="IPR029044">
    <property type="entry name" value="Nucleotide-diphossugar_trans"/>
</dbReference>
<accession>A0ABR4MR86</accession>
<keyword evidence="2" id="KW-0732">Signal</keyword>
<dbReference type="EMBL" id="JABSNW010000001">
    <property type="protein sequence ID" value="KAL2890797.1"/>
    <property type="molecule type" value="Genomic_DNA"/>
</dbReference>
<evidence type="ECO:0000256" key="1">
    <source>
        <dbReference type="SAM" id="MobiDB-lite"/>
    </source>
</evidence>
<organism evidence="3 4">
    <name type="scientific">Ceratocystis lukuohia</name>
    <dbReference type="NCBI Taxonomy" id="2019550"/>
    <lineage>
        <taxon>Eukaryota</taxon>
        <taxon>Fungi</taxon>
        <taxon>Dikarya</taxon>
        <taxon>Ascomycota</taxon>
        <taxon>Pezizomycotina</taxon>
        <taxon>Sordariomycetes</taxon>
        <taxon>Hypocreomycetidae</taxon>
        <taxon>Microascales</taxon>
        <taxon>Ceratocystidaceae</taxon>
        <taxon>Ceratocystis</taxon>
    </lineage>
</organism>
<reference evidence="3 4" key="1">
    <citation type="submission" date="2020-05" db="EMBL/GenBank/DDBJ databases">
        <title>Ceratocystis lukuohia genome.</title>
        <authorList>
            <person name="Harrington T.C."/>
            <person name="Kim K."/>
            <person name="Mayers C.G."/>
        </authorList>
    </citation>
    <scope>NUCLEOTIDE SEQUENCE [LARGE SCALE GENOMIC DNA]</scope>
    <source>
        <strain evidence="3 4">C4212</strain>
    </source>
</reference>
<feature type="region of interest" description="Disordered" evidence="1">
    <location>
        <begin position="122"/>
        <end position="147"/>
    </location>
</feature>
<dbReference type="Proteomes" id="UP001610728">
    <property type="component" value="Unassembled WGS sequence"/>
</dbReference>
<protein>
    <submittedName>
        <fullName evidence="3">Uncharacterized protein</fullName>
    </submittedName>
</protein>
<sequence>MAALKLLSCELTLIVLWLLCFLQVSVVTCSFSPIPWKSNVEATTLQSTVVSLVHNSIGLDDILGDMALFGSLVEKYAADYDWVVFGSSWFSKYFKEKTLNATSAVWDYETISSRNGGAAGFGAPSSLPADRTSETAAPDHTLGEDGI</sequence>
<evidence type="ECO:0000313" key="4">
    <source>
        <dbReference type="Proteomes" id="UP001610728"/>
    </source>
</evidence>
<gene>
    <name evidence="3" type="ORF">HOO65_010155</name>
</gene>
<evidence type="ECO:0000313" key="3">
    <source>
        <dbReference type="EMBL" id="KAL2890797.1"/>
    </source>
</evidence>
<evidence type="ECO:0000256" key="2">
    <source>
        <dbReference type="SAM" id="SignalP"/>
    </source>
</evidence>
<dbReference type="RefSeq" id="XP_070861977.1">
    <property type="nucleotide sequence ID" value="XM_070999654.1"/>
</dbReference>
<name>A0ABR4MR86_9PEZI</name>
<proteinExistence type="predicted"/>
<dbReference type="GeneID" id="98114401"/>
<dbReference type="Gene3D" id="3.90.550.10">
    <property type="entry name" value="Spore Coat Polysaccharide Biosynthesis Protein SpsA, Chain A"/>
    <property type="match status" value="1"/>
</dbReference>
<keyword evidence="4" id="KW-1185">Reference proteome</keyword>
<feature type="signal peptide" evidence="2">
    <location>
        <begin position="1"/>
        <end position="29"/>
    </location>
</feature>
<comment type="caution">
    <text evidence="3">The sequence shown here is derived from an EMBL/GenBank/DDBJ whole genome shotgun (WGS) entry which is preliminary data.</text>
</comment>
<feature type="chain" id="PRO_5046421510" evidence="2">
    <location>
        <begin position="30"/>
        <end position="147"/>
    </location>
</feature>